<evidence type="ECO:0000313" key="2">
    <source>
        <dbReference type="EMBL" id="EZG80087.1"/>
    </source>
</evidence>
<name>A0A023BBT4_GRENI</name>
<dbReference type="RefSeq" id="XP_011134336.1">
    <property type="nucleotide sequence ID" value="XM_011136034.1"/>
</dbReference>
<feature type="region of interest" description="Disordered" evidence="1">
    <location>
        <begin position="78"/>
        <end position="129"/>
    </location>
</feature>
<evidence type="ECO:0000256" key="1">
    <source>
        <dbReference type="SAM" id="MobiDB-lite"/>
    </source>
</evidence>
<keyword evidence="3" id="KW-1185">Reference proteome</keyword>
<evidence type="ECO:0000313" key="3">
    <source>
        <dbReference type="Proteomes" id="UP000019763"/>
    </source>
</evidence>
<comment type="caution">
    <text evidence="2">The sequence shown here is derived from an EMBL/GenBank/DDBJ whole genome shotgun (WGS) entry which is preliminary data.</text>
</comment>
<dbReference type="EMBL" id="AFNH02000168">
    <property type="protein sequence ID" value="EZG80087.1"/>
    <property type="molecule type" value="Genomic_DNA"/>
</dbReference>
<reference evidence="2" key="1">
    <citation type="submission" date="2013-12" db="EMBL/GenBank/DDBJ databases">
        <authorList>
            <person name="Omoto C.K."/>
            <person name="Sibley D."/>
            <person name="Venepally P."/>
            <person name="Hadjithomas M."/>
            <person name="Karamycheva S."/>
            <person name="Brunk B."/>
            <person name="Roos D."/>
            <person name="Caler E."/>
            <person name="Lorenzi H."/>
        </authorList>
    </citation>
    <scope>NUCLEOTIDE SEQUENCE</scope>
</reference>
<protein>
    <submittedName>
        <fullName evidence="2">Uncharacterized protein</fullName>
    </submittedName>
</protein>
<dbReference type="VEuPathDB" id="CryptoDB:GNI_022790"/>
<dbReference type="Proteomes" id="UP000019763">
    <property type="component" value="Unassembled WGS sequence"/>
</dbReference>
<dbReference type="AlphaFoldDB" id="A0A023BBT4"/>
<accession>A0A023BBT4</accession>
<organism evidence="2 3">
    <name type="scientific">Gregarina niphandrodes</name>
    <name type="common">Septate eugregarine</name>
    <dbReference type="NCBI Taxonomy" id="110365"/>
    <lineage>
        <taxon>Eukaryota</taxon>
        <taxon>Sar</taxon>
        <taxon>Alveolata</taxon>
        <taxon>Apicomplexa</taxon>
        <taxon>Conoidasida</taxon>
        <taxon>Gregarinasina</taxon>
        <taxon>Eugregarinorida</taxon>
        <taxon>Gregarinidae</taxon>
        <taxon>Gregarina</taxon>
    </lineage>
</organism>
<proteinExistence type="predicted"/>
<sequence>MLLLIFASAFAMNLNDRLAQIAQLASEFNNNLPADTGVTEHGSMVTAVGVTKADLMSSVDNYVDNPLYNHTTANYSADQDSGKYSSSRNQIKPSTHIPATPGSVPQARPEKVAALPDRGASTTNRKTALSAGPLPAAPLSAAPLSAAALIPQELSNETADMNMPDHEISDNEISTRDESDSEQVARIEVVTTEMPPIDFASVEKLLQQLAPAEPPSQLDLAMKRLEQDIILIQETVHRNATVAQSSGLDQFVADQAVKLGLNATEVENIIRKVFLRLAEAD</sequence>
<gene>
    <name evidence="2" type="ORF">GNI_022790</name>
</gene>
<dbReference type="GeneID" id="22911064"/>
<feature type="compositionally biased region" description="Polar residues" evidence="1">
    <location>
        <begin position="78"/>
        <end position="93"/>
    </location>
</feature>